<accession>A0A7W7WNK4</accession>
<evidence type="ECO:0000256" key="2">
    <source>
        <dbReference type="SAM" id="MobiDB-lite"/>
    </source>
</evidence>
<dbReference type="Gene3D" id="2.180.10.10">
    <property type="entry name" value="RHS repeat-associated core"/>
    <property type="match status" value="2"/>
</dbReference>
<protein>
    <submittedName>
        <fullName evidence="4">RHS repeat-associated protein</fullName>
    </submittedName>
</protein>
<dbReference type="Pfam" id="PF05593">
    <property type="entry name" value="RHS_repeat"/>
    <property type="match status" value="1"/>
</dbReference>
<dbReference type="InterPro" id="IPR056823">
    <property type="entry name" value="TEN-like_YD-shell"/>
</dbReference>
<feature type="domain" description="Teneurin-like YD-shell" evidence="3">
    <location>
        <begin position="1616"/>
        <end position="1818"/>
    </location>
</feature>
<dbReference type="NCBIfam" id="TIGR01643">
    <property type="entry name" value="YD_repeat_2x"/>
    <property type="match status" value="2"/>
</dbReference>
<dbReference type="Pfam" id="PF25023">
    <property type="entry name" value="TEN_YD-shell"/>
    <property type="match status" value="1"/>
</dbReference>
<sequence length="2127" mass="228337">MRQRSKLPRRWIGAATGAVMVAGLIAVPAFPAHAEAGPAFAARTEKSISGSTAVAEKLPPDPAEAAEVRQVPAVSWPKQGSAVVSAGTRLDVAGMPVRVGRASTAQVRVEVLDKRLDGPLFRLARTDVGAAEAGKVPVEVDYSRFRGAYGGDWALRLRLVELPECALKTPEAQECQGTMIPTRNNGTGTLSADVLLPGAGAGQLYGLVAFASSAGGDFGASQLGASSTWQVGGSSGDFSWAYPMEVPPSLEGPSPQLNISYSSGGVDGSTSASNNQPSWVGEGFDFAPGGFIERRYVSCGMDQKAVDGKTPNNAKRKTGDQCWGTENATFALNGKGGELIRDDATGVWRPRADDGSKVERINDAATGNGARNGEYWKITSRDGTQYFFGRNRLPGWVDPNPQTRSTLTVPVYGNHPGEPCYETAFDSSYCAQAWRWYLDYVVDTNGNTMSLFYTPENNNYARNMTTTKVSTYQRAAQLNRIEYGQRAGAVYTTPAVAKVLFTTAERCIPGSTCTSSSPASYPDTPWDQSCTSTTSCSNKHFTPTFWTSKRLAKVTTQVYRSATARHEDVNSWTLTHSFPAPGDGTRAGMWLSSLQHTGHLGGTLSMPPVNFDGVQMPNRVDGTDDIPPMNWWRINRVRLETGGVLTVNYATKECVAPSSTGAGNLDPPDSNRKRCFPRKWTPDFLNDPMAKERQDWFNKYVVTKVTEGDVTTRVEAEETTIEYPEPPAWRFDEEDGMVPTDQKTWGQWRGYSKVITKEGRAGTVQSQTETRYFRGMHGDRTSTGTPKSVQVVDSTGRAWNDDNHLSGVQREQITYTAAGGTVLQRSITDPWQSAPTATRTRPWGTTKAVMVEEAKVRQGEVATGGGWRENGTDHVYDARGLLVQAQELNDVTDATDDTCTRYTYTSDGPGIVGLLARKQIAALSCASQPTSAEDVIAEERIFYDGSDTFGTAPTKGNITRKEEISGWAGGAPTYVTTTRAGYDAYGRQIEAIDVQNRKTTTSYTPASGPVTRMTVTNPLGHTSSTDLDPAIGEELVVTDANGRRTRGTYDPLGRMAKVWEPGRADNQSPTVEYGYVVRADGANVISTKTLQHDGTYQTEYDLYDGLMRLRQSQDPAPGGGRTIVDTVYNSRGLPVKVNGPYYNDGPVGPDLFVPDEALLPAQTVTEYDGDDQPIAEIFKVEGVEQWRSTFSHRTNGVGVEPPGVTRVDLTPPAGETATSRILDAEGRLVELRQYKGGTPTGAYDKTTYDYDRRGNLVSVVDPVGNTWRFAYDARGRMVRSEDPDRGITEYTFDDAEQMLTSRDARGIVLAYAYDELGRRTAVHEGSLTGPKRLGWTFDVIAGDPTAKAKGLPTSATRWVDGKAYTNAVTGYDDAGRPTGTSITIPALGGEASRLAGTYHFSTTFKQDGAVATASMPAAGGLPAETLTYGHDNLGSPTTLSGTTSYVTSTTYTKYGEIDELSLSAGGKWLKHKYDYEYGTRRLSSVQIKRETTAQLVANVSYGYDDAGNVLKIGDAPDPATGISAETQCFKQDYLRRTTDAWTPTSGDCAAAPSAAGLGGPSAYWHAWGFDATGNRTSETRTAADGSQTTSTYTYPAAGAAQPHTLRTVAATGPTGTTTNEYGYDATGNTTMRKRGGSTQSLEWDAEGYLSKVVEGNKTTSFVYDADGDRLLRTDPTGTTLYLGETEVRVDGNGVVTGTRYYGHAGKLVAVRVASAGGTKLTWLGVDHHGTPELAIDADTQSVQRRRYTPYGEERGAKPAGWPGEKSFVGGTADESTGLIHVGARQYDPGTGRFLSVDPMVDYEDPQQANGYAYANNNPATFSDPDGKFFGSVVHSFKTVVRTVVQPVVSTVKTVVHQTVSFVDKGVERVKQVAKEVTKKVVKKVKKHIKKVVKVVKKVTKAVKKAVKHVKKAAKKTWNATKKVAKKAAKKAWQGAKWVGRNAKPGGKIWNAVKIGLGVAAMFGCGVCLAASAGMSVVDAMIAGANGDGAGAAMELMAIVPGGRLAGGAARGARAGLAANTARSSFTSNSDTVLARMGTSWESTGRLARKAGEAEDKGFGHGVSVTADPARVAGANMSTATRGQLEAAGFTVRHTPTRNDKFHHTVDLPKPVTAAVQKAFNTAFGRSK</sequence>
<dbReference type="InterPro" id="IPR022385">
    <property type="entry name" value="Rhs_assc_core"/>
</dbReference>
<dbReference type="Pfam" id="PF05755">
    <property type="entry name" value="REF"/>
    <property type="match status" value="1"/>
</dbReference>
<proteinExistence type="predicted"/>
<keyword evidence="1" id="KW-0677">Repeat</keyword>
<gene>
    <name evidence="4" type="ORF">FHR38_001455</name>
</gene>
<evidence type="ECO:0000256" key="1">
    <source>
        <dbReference type="ARBA" id="ARBA00022737"/>
    </source>
</evidence>
<dbReference type="InterPro" id="IPR050708">
    <property type="entry name" value="T6SS_VgrG/RHS"/>
</dbReference>
<feature type="compositionally biased region" description="Polar residues" evidence="2">
    <location>
        <begin position="255"/>
        <end position="278"/>
    </location>
</feature>
<dbReference type="InterPro" id="IPR006530">
    <property type="entry name" value="YD"/>
</dbReference>
<dbReference type="Proteomes" id="UP000578819">
    <property type="component" value="Unassembled WGS sequence"/>
</dbReference>
<evidence type="ECO:0000313" key="4">
    <source>
        <dbReference type="EMBL" id="MBB4957722.1"/>
    </source>
</evidence>
<dbReference type="PANTHER" id="PTHR32305">
    <property type="match status" value="1"/>
</dbReference>
<dbReference type="EMBL" id="JACHJW010000001">
    <property type="protein sequence ID" value="MBB4957722.1"/>
    <property type="molecule type" value="Genomic_DNA"/>
</dbReference>
<reference evidence="4 5" key="1">
    <citation type="submission" date="2020-08" db="EMBL/GenBank/DDBJ databases">
        <title>Sequencing the genomes of 1000 actinobacteria strains.</title>
        <authorList>
            <person name="Klenk H.-P."/>
        </authorList>
    </citation>
    <scope>NUCLEOTIDE SEQUENCE [LARGE SCALE GENOMIC DNA]</scope>
    <source>
        <strain evidence="4 5">DSM 45886</strain>
    </source>
</reference>
<keyword evidence="5" id="KW-1185">Reference proteome</keyword>
<dbReference type="Gene3D" id="1.20.120.20">
    <property type="entry name" value="Apolipoprotein"/>
    <property type="match status" value="1"/>
</dbReference>
<evidence type="ECO:0000259" key="3">
    <source>
        <dbReference type="Pfam" id="PF25023"/>
    </source>
</evidence>
<dbReference type="RefSeq" id="WP_184533916.1">
    <property type="nucleotide sequence ID" value="NZ_JACHJW010000001.1"/>
</dbReference>
<dbReference type="InterPro" id="IPR031325">
    <property type="entry name" value="RHS_repeat"/>
</dbReference>
<name>A0A7W7WNK4_9ACTN</name>
<feature type="region of interest" description="Disordered" evidence="2">
    <location>
        <begin position="247"/>
        <end position="279"/>
    </location>
</feature>
<organism evidence="4 5">
    <name type="scientific">Micromonospora polyrhachis</name>
    <dbReference type="NCBI Taxonomy" id="1282883"/>
    <lineage>
        <taxon>Bacteria</taxon>
        <taxon>Bacillati</taxon>
        <taxon>Actinomycetota</taxon>
        <taxon>Actinomycetes</taxon>
        <taxon>Micromonosporales</taxon>
        <taxon>Micromonosporaceae</taxon>
        <taxon>Micromonospora</taxon>
    </lineage>
</organism>
<evidence type="ECO:0000313" key="5">
    <source>
        <dbReference type="Proteomes" id="UP000578819"/>
    </source>
</evidence>
<dbReference type="NCBIfam" id="TIGR03696">
    <property type="entry name" value="Rhs_assc_core"/>
    <property type="match status" value="1"/>
</dbReference>
<comment type="caution">
    <text evidence="4">The sequence shown here is derived from an EMBL/GenBank/DDBJ whole genome shotgun (WGS) entry which is preliminary data.</text>
</comment>
<dbReference type="PANTHER" id="PTHR32305:SF17">
    <property type="entry name" value="TRNA NUCLEASE WAPA"/>
    <property type="match status" value="1"/>
</dbReference>
<dbReference type="InterPro" id="IPR008802">
    <property type="entry name" value="REF"/>
</dbReference>